<dbReference type="RefSeq" id="WP_254737668.1">
    <property type="nucleotide sequence ID" value="NZ_JANCLU010000001.1"/>
</dbReference>
<feature type="binding site" evidence="6">
    <location>
        <position position="180"/>
    </location>
    <ligand>
        <name>substrate</name>
    </ligand>
</feature>
<dbReference type="EC" id="3.5.1.2" evidence="3 6"/>
<dbReference type="InterPro" id="IPR012338">
    <property type="entry name" value="Beta-lactam/transpept-like"/>
</dbReference>
<dbReference type="InterPro" id="IPR018490">
    <property type="entry name" value="cNMP-bd_dom_sf"/>
</dbReference>
<evidence type="ECO:0000256" key="5">
    <source>
        <dbReference type="ARBA" id="ARBA00049534"/>
    </source>
</evidence>
<feature type="binding site" evidence="6">
    <location>
        <position position="263"/>
    </location>
    <ligand>
        <name>substrate</name>
    </ligand>
</feature>
<reference evidence="9 10" key="1">
    <citation type="submission" date="2022-07" db="EMBL/GenBank/DDBJ databases">
        <authorList>
            <person name="Li W.-J."/>
            <person name="Deng Q.-Q."/>
        </authorList>
    </citation>
    <scope>NUCLEOTIDE SEQUENCE [LARGE SCALE GENOMIC DNA]</scope>
    <source>
        <strain evidence="9 10">SYSU M60028</strain>
    </source>
</reference>
<evidence type="ECO:0000313" key="9">
    <source>
        <dbReference type="EMBL" id="MCP8937083.1"/>
    </source>
</evidence>
<comment type="caution">
    <text evidence="9">The sequence shown here is derived from an EMBL/GenBank/DDBJ whole genome shotgun (WGS) entry which is preliminary data.</text>
</comment>
<feature type="binding site" evidence="6">
    <location>
        <position position="136"/>
    </location>
    <ligand>
        <name>substrate</name>
    </ligand>
</feature>
<comment type="subunit">
    <text evidence="2 6">Homotetramer.</text>
</comment>
<dbReference type="PROSITE" id="PS50801">
    <property type="entry name" value="STAS"/>
    <property type="match status" value="1"/>
</dbReference>
<evidence type="ECO:0000256" key="4">
    <source>
        <dbReference type="ARBA" id="ARBA00022801"/>
    </source>
</evidence>
<dbReference type="InterPro" id="IPR015868">
    <property type="entry name" value="Glutaminase"/>
</dbReference>
<feature type="binding site" evidence="6">
    <location>
        <position position="187"/>
    </location>
    <ligand>
        <name>substrate</name>
    </ligand>
</feature>
<evidence type="ECO:0000256" key="6">
    <source>
        <dbReference type="HAMAP-Rule" id="MF_00313"/>
    </source>
</evidence>
<dbReference type="NCBIfam" id="TIGR03814">
    <property type="entry name" value="Gln_ase"/>
    <property type="match status" value="1"/>
</dbReference>
<dbReference type="SUPFAM" id="SSF51206">
    <property type="entry name" value="cAMP-binding domain-like"/>
    <property type="match status" value="1"/>
</dbReference>
<dbReference type="Gene3D" id="2.60.120.10">
    <property type="entry name" value="Jelly Rolls"/>
    <property type="match status" value="1"/>
</dbReference>
<dbReference type="Pfam" id="PF00027">
    <property type="entry name" value="cNMP_binding"/>
    <property type="match status" value="1"/>
</dbReference>
<proteinExistence type="inferred from homology"/>
<protein>
    <recommendedName>
        <fullName evidence="3 6">Glutaminase</fullName>
        <ecNumber evidence="3 6">3.5.1.2</ecNumber>
    </recommendedName>
</protein>
<comment type="catalytic activity">
    <reaction evidence="5 6">
        <text>L-glutamine + H2O = L-glutamate + NH4(+)</text>
        <dbReference type="Rhea" id="RHEA:15889"/>
        <dbReference type="ChEBI" id="CHEBI:15377"/>
        <dbReference type="ChEBI" id="CHEBI:28938"/>
        <dbReference type="ChEBI" id="CHEBI:29985"/>
        <dbReference type="ChEBI" id="CHEBI:58359"/>
        <dbReference type="EC" id="3.5.1.2"/>
    </reaction>
</comment>
<dbReference type="Pfam" id="PF04960">
    <property type="entry name" value="Glutaminase"/>
    <property type="match status" value="1"/>
</dbReference>
<dbReference type="PANTHER" id="PTHR12544">
    <property type="entry name" value="GLUTAMINASE"/>
    <property type="match status" value="1"/>
</dbReference>
<dbReference type="HAMAP" id="MF_00313">
    <property type="entry name" value="Glutaminase"/>
    <property type="match status" value="1"/>
</dbReference>
<dbReference type="SUPFAM" id="SSF56601">
    <property type="entry name" value="beta-lactamase/transpeptidase-like"/>
    <property type="match status" value="1"/>
</dbReference>
<dbReference type="PANTHER" id="PTHR12544:SF29">
    <property type="entry name" value="GLUTAMINASE"/>
    <property type="match status" value="1"/>
</dbReference>
<keyword evidence="10" id="KW-1185">Reference proteome</keyword>
<dbReference type="PROSITE" id="PS50042">
    <property type="entry name" value="CNMP_BINDING_3"/>
    <property type="match status" value="1"/>
</dbReference>
<feature type="binding site" evidence="6">
    <location>
        <position position="211"/>
    </location>
    <ligand>
        <name>substrate</name>
    </ligand>
</feature>
<dbReference type="Proteomes" id="UP001205890">
    <property type="component" value="Unassembled WGS sequence"/>
</dbReference>
<keyword evidence="4 6" id="KW-0378">Hydrolase</keyword>
<keyword evidence="6" id="KW-0007">Acetylation</keyword>
<organism evidence="9 10">
    <name type="scientific">Alsobacter ponti</name>
    <dbReference type="NCBI Taxonomy" id="2962936"/>
    <lineage>
        <taxon>Bacteria</taxon>
        <taxon>Pseudomonadati</taxon>
        <taxon>Pseudomonadota</taxon>
        <taxon>Alphaproteobacteria</taxon>
        <taxon>Hyphomicrobiales</taxon>
        <taxon>Alsobacteraceae</taxon>
        <taxon>Alsobacter</taxon>
    </lineage>
</organism>
<dbReference type="CDD" id="cd00038">
    <property type="entry name" value="CAP_ED"/>
    <property type="match status" value="1"/>
</dbReference>
<dbReference type="SUPFAM" id="SSF52091">
    <property type="entry name" value="SpoIIaa-like"/>
    <property type="match status" value="1"/>
</dbReference>
<dbReference type="Gene3D" id="3.40.710.10">
    <property type="entry name" value="DD-peptidase/beta-lactamase superfamily"/>
    <property type="match status" value="1"/>
</dbReference>
<dbReference type="InterPro" id="IPR002645">
    <property type="entry name" value="STAS_dom"/>
</dbReference>
<dbReference type="EMBL" id="JANCLU010000001">
    <property type="protein sequence ID" value="MCP8937083.1"/>
    <property type="molecule type" value="Genomic_DNA"/>
</dbReference>
<dbReference type="Pfam" id="PF01740">
    <property type="entry name" value="STAS"/>
    <property type="match status" value="1"/>
</dbReference>
<sequence>MRQTTADDTQAYPGGSAAAPLLAGHPVQRILQDIHRRYRDHDEGRLADYIPELTLADPRDFGIAMAITDGFVHEVGDTRKPFTIQSISKPIVYALALRDHGREAVLRKIGVEPSGDPFNSIAFDEQHNRPFNPMVNSGAIAATALVRGEGRKARLARIMAMFEAFVGRPLEIDEAVYRSEAQTGHRNRAIAYLELNAGMVDGPVEEHLDLYFLQCSIRVTARDLAVVGATLANEGVNPLTGARVLAPDLARDVLSVMATCGMYDYAGGWQYDVGMPAKSGVGGGIMAVLPEQLGLGVYSPRLDETGNSWRGIKVCTNLSRELKLHLLDFRGARTSAVRRAYRGSEVRSKRARRERETEALDRSAHRIAVYEIQGDLSFSDAERLTRLILGEAASFDHIVLDSRRISSMSEVAARVLSGLAEELAAQGKAALLAPSPETPRLAGFRLADGVDAALEACEDAILAAAGVLHSFEAEVELADFALLNTLDSDEFDVFRRHLVLEHFGTGDVLARTGEKADRLFLAVAGRCDIRVKVEGSDRHHRLGSLEAGTMFGELALFENGVRTADVVAATPVRCYMLTREAFAALQRREPALCAKILLRVGASLADRLRRANAEIGALAR</sequence>
<evidence type="ECO:0000256" key="1">
    <source>
        <dbReference type="ARBA" id="ARBA00011076"/>
    </source>
</evidence>
<dbReference type="SMART" id="SM00100">
    <property type="entry name" value="cNMP"/>
    <property type="match status" value="1"/>
</dbReference>
<name>A0ABT1LA24_9HYPH</name>
<comment type="similarity">
    <text evidence="1 6">Belongs to the glutaminase family.</text>
</comment>
<feature type="domain" description="STAS" evidence="8">
    <location>
        <begin position="367"/>
        <end position="433"/>
    </location>
</feature>
<feature type="binding site" evidence="6">
    <location>
        <position position="86"/>
    </location>
    <ligand>
        <name>substrate</name>
    </ligand>
</feature>
<dbReference type="InterPro" id="IPR000595">
    <property type="entry name" value="cNMP-bd_dom"/>
</dbReference>
<dbReference type="Gene3D" id="3.30.750.24">
    <property type="entry name" value="STAS domain"/>
    <property type="match status" value="1"/>
</dbReference>
<dbReference type="InterPro" id="IPR018488">
    <property type="entry name" value="cNMP-bd_CS"/>
</dbReference>
<evidence type="ECO:0000256" key="2">
    <source>
        <dbReference type="ARBA" id="ARBA00011881"/>
    </source>
</evidence>
<dbReference type="GO" id="GO:0004359">
    <property type="term" value="F:glutaminase activity"/>
    <property type="evidence" value="ECO:0007669"/>
    <property type="project" value="UniProtKB-EC"/>
</dbReference>
<evidence type="ECO:0000313" key="10">
    <source>
        <dbReference type="Proteomes" id="UP001205890"/>
    </source>
</evidence>
<dbReference type="InterPro" id="IPR014710">
    <property type="entry name" value="RmlC-like_jellyroll"/>
</dbReference>
<accession>A0ABT1LA24</accession>
<gene>
    <name evidence="6 9" type="primary">glsA</name>
    <name evidence="9" type="ORF">NK718_01000</name>
</gene>
<evidence type="ECO:0000259" key="7">
    <source>
        <dbReference type="PROSITE" id="PS50042"/>
    </source>
</evidence>
<evidence type="ECO:0000256" key="3">
    <source>
        <dbReference type="ARBA" id="ARBA00012918"/>
    </source>
</evidence>
<feature type="binding site" evidence="6">
    <location>
        <position position="281"/>
    </location>
    <ligand>
        <name>substrate</name>
    </ligand>
</feature>
<dbReference type="PROSITE" id="PS00889">
    <property type="entry name" value="CNMP_BINDING_2"/>
    <property type="match status" value="1"/>
</dbReference>
<evidence type="ECO:0000259" key="8">
    <source>
        <dbReference type="PROSITE" id="PS50801"/>
    </source>
</evidence>
<dbReference type="InterPro" id="IPR036513">
    <property type="entry name" value="STAS_dom_sf"/>
</dbReference>
<feature type="domain" description="Cyclic nucleotide-binding" evidence="7">
    <location>
        <begin position="482"/>
        <end position="585"/>
    </location>
</feature>